<sequence>MLKNIFWYSYRIFGDAITHYWRDNGSAFASHVALSGLLAFFPFFIFGTSFARFLGAFTYTPQKIKALVQLLPDVIAEPLSQEIVNVLTIHKGGVLTLSVIGAAYFASNGIEALRTALNKAYRVTDRRSLLFCRFQSLFFVILGAIGLVVISFLLILTPLLIKIMQSHSFFMTEYIGVIRLWRYTVAVVILFISLLIVHKWLPAGQRKFIDILPGIVVTIFIWFMASIAFAQYLTMFDYISTYAGLASIMVAIIFLYILSAIFILGGEINAAMMFYRNYWRLSWMNEKNCRSRAKR</sequence>
<proteinExistence type="predicted"/>
<dbReference type="PIRSF" id="PIRSF035875">
    <property type="entry name" value="RNase_BN"/>
    <property type="match status" value="1"/>
</dbReference>
<dbReference type="InterPro" id="IPR017039">
    <property type="entry name" value="Virul_fac_BrkB"/>
</dbReference>
<dbReference type="RefSeq" id="WP_183193470.1">
    <property type="nucleotide sequence ID" value="NZ_JACIFE010000001.1"/>
</dbReference>
<keyword evidence="5 6" id="KW-0472">Membrane</keyword>
<gene>
    <name evidence="7" type="ORF">GGR08_000116</name>
</gene>
<dbReference type="AlphaFoldDB" id="A0A840DWA8"/>
<dbReference type="Pfam" id="PF03631">
    <property type="entry name" value="Virul_fac_BrkB"/>
    <property type="match status" value="1"/>
</dbReference>
<evidence type="ECO:0000256" key="2">
    <source>
        <dbReference type="ARBA" id="ARBA00022475"/>
    </source>
</evidence>
<keyword evidence="4 6" id="KW-1133">Transmembrane helix</keyword>
<feature type="transmembrane region" description="Helical" evidence="6">
    <location>
        <begin position="208"/>
        <end position="230"/>
    </location>
</feature>
<dbReference type="PANTHER" id="PTHR30213:SF0">
    <property type="entry name" value="UPF0761 MEMBRANE PROTEIN YIHY"/>
    <property type="match status" value="1"/>
</dbReference>
<evidence type="ECO:0000256" key="1">
    <source>
        <dbReference type="ARBA" id="ARBA00004651"/>
    </source>
</evidence>
<evidence type="ECO:0000256" key="3">
    <source>
        <dbReference type="ARBA" id="ARBA00022692"/>
    </source>
</evidence>
<feature type="transmembrane region" description="Helical" evidence="6">
    <location>
        <begin position="136"/>
        <end position="161"/>
    </location>
</feature>
<protein>
    <submittedName>
        <fullName evidence="7">Membrane protein</fullName>
    </submittedName>
</protein>
<evidence type="ECO:0000256" key="4">
    <source>
        <dbReference type="ARBA" id="ARBA00022989"/>
    </source>
</evidence>
<comment type="subcellular location">
    <subcellularLocation>
        <location evidence="1">Cell membrane</location>
        <topology evidence="1">Multi-pass membrane protein</topology>
    </subcellularLocation>
</comment>
<evidence type="ECO:0000256" key="6">
    <source>
        <dbReference type="SAM" id="Phobius"/>
    </source>
</evidence>
<accession>A0A840DWA8</accession>
<keyword evidence="2" id="KW-1003">Cell membrane</keyword>
<feature type="transmembrane region" description="Helical" evidence="6">
    <location>
        <begin position="32"/>
        <end position="55"/>
    </location>
</feature>
<evidence type="ECO:0000313" key="7">
    <source>
        <dbReference type="EMBL" id="MBB4075835.1"/>
    </source>
</evidence>
<comment type="caution">
    <text evidence="7">The sequence shown here is derived from an EMBL/GenBank/DDBJ whole genome shotgun (WGS) entry which is preliminary data.</text>
</comment>
<dbReference type="EMBL" id="JACIFE010000001">
    <property type="protein sequence ID" value="MBB4075835.1"/>
    <property type="molecule type" value="Genomic_DNA"/>
</dbReference>
<keyword evidence="3 6" id="KW-0812">Transmembrane</keyword>
<evidence type="ECO:0000313" key="8">
    <source>
        <dbReference type="Proteomes" id="UP000585970"/>
    </source>
</evidence>
<dbReference type="PANTHER" id="PTHR30213">
    <property type="entry name" value="INNER MEMBRANE PROTEIN YHJD"/>
    <property type="match status" value="1"/>
</dbReference>
<dbReference type="Proteomes" id="UP000585970">
    <property type="component" value="Unassembled WGS sequence"/>
</dbReference>
<reference evidence="7 8" key="1">
    <citation type="submission" date="2020-08" db="EMBL/GenBank/DDBJ databases">
        <title>Genomic Encyclopedia of Type Strains, Phase IV (KMG-IV): sequencing the most valuable type-strain genomes for metagenomic binning, comparative biology and taxonomic classification.</title>
        <authorList>
            <person name="Goeker M."/>
        </authorList>
    </citation>
    <scope>NUCLEOTIDE SEQUENCE [LARGE SCALE GENOMIC DNA]</scope>
    <source>
        <strain evidence="7 8">DSM 100694</strain>
    </source>
</reference>
<name>A0A840DWA8_9HYPH</name>
<evidence type="ECO:0000256" key="5">
    <source>
        <dbReference type="ARBA" id="ARBA00023136"/>
    </source>
</evidence>
<feature type="transmembrane region" description="Helical" evidence="6">
    <location>
        <begin position="242"/>
        <end position="266"/>
    </location>
</feature>
<dbReference type="GO" id="GO:0005886">
    <property type="term" value="C:plasma membrane"/>
    <property type="evidence" value="ECO:0007669"/>
    <property type="project" value="UniProtKB-SubCell"/>
</dbReference>
<organism evidence="7 8">
    <name type="scientific">Bartonella fuyuanensis</name>
    <dbReference type="NCBI Taxonomy" id="1460968"/>
    <lineage>
        <taxon>Bacteria</taxon>
        <taxon>Pseudomonadati</taxon>
        <taxon>Pseudomonadota</taxon>
        <taxon>Alphaproteobacteria</taxon>
        <taxon>Hyphomicrobiales</taxon>
        <taxon>Bartonellaceae</taxon>
        <taxon>Bartonella</taxon>
    </lineage>
</organism>
<keyword evidence="8" id="KW-1185">Reference proteome</keyword>
<feature type="transmembrane region" description="Helical" evidence="6">
    <location>
        <begin position="181"/>
        <end position="201"/>
    </location>
</feature>